<accession>A0A9W7LUE4</accession>
<keyword evidence="4 6" id="KW-0804">Transcription</keyword>
<evidence type="ECO:0000256" key="2">
    <source>
        <dbReference type="ARBA" id="ARBA00022491"/>
    </source>
</evidence>
<gene>
    <name evidence="8" type="ORF">HRI_001229800</name>
</gene>
<evidence type="ECO:0000313" key="9">
    <source>
        <dbReference type="Proteomes" id="UP001165190"/>
    </source>
</evidence>
<evidence type="ECO:0000313" key="8">
    <source>
        <dbReference type="EMBL" id="GMI75605.1"/>
    </source>
</evidence>
<dbReference type="GO" id="GO:0045892">
    <property type="term" value="P:negative regulation of DNA-templated transcription"/>
    <property type="evidence" value="ECO:0007669"/>
    <property type="project" value="UniProtKB-UniRule"/>
</dbReference>
<dbReference type="Pfam" id="PF04844">
    <property type="entry name" value="Ovate"/>
    <property type="match status" value="1"/>
</dbReference>
<dbReference type="InterPro" id="IPR006458">
    <property type="entry name" value="Ovate_C"/>
</dbReference>
<keyword evidence="5 6" id="KW-0539">Nucleus</keyword>
<dbReference type="NCBIfam" id="TIGR01568">
    <property type="entry name" value="A_thal_3678"/>
    <property type="match status" value="1"/>
</dbReference>
<keyword evidence="3 6" id="KW-0805">Transcription regulation</keyword>
<evidence type="ECO:0000256" key="5">
    <source>
        <dbReference type="ARBA" id="ARBA00023242"/>
    </source>
</evidence>
<comment type="caution">
    <text evidence="8">The sequence shown here is derived from an EMBL/GenBank/DDBJ whole genome shotgun (WGS) entry which is preliminary data.</text>
</comment>
<keyword evidence="9" id="KW-1185">Reference proteome</keyword>
<dbReference type="GO" id="GO:0005634">
    <property type="term" value="C:nucleus"/>
    <property type="evidence" value="ECO:0007669"/>
    <property type="project" value="UniProtKB-SubCell"/>
</dbReference>
<feature type="domain" description="OVATE" evidence="7">
    <location>
        <begin position="71"/>
        <end position="130"/>
    </location>
</feature>
<comment type="function">
    <text evidence="6">Transcriptional repressor that regulates multiple aspects of plant growth and development.</text>
</comment>
<dbReference type="PANTHER" id="PTHR33057">
    <property type="entry name" value="TRANSCRIPTION REPRESSOR OFP7-RELATED"/>
    <property type="match status" value="1"/>
</dbReference>
<protein>
    <recommendedName>
        <fullName evidence="6">Transcription repressor</fullName>
    </recommendedName>
    <alternativeName>
        <fullName evidence="6">Ovate family protein</fullName>
    </alternativeName>
</protein>
<evidence type="ECO:0000256" key="6">
    <source>
        <dbReference type="RuleBase" id="RU367028"/>
    </source>
</evidence>
<dbReference type="InterPro" id="IPR038933">
    <property type="entry name" value="Ovate"/>
</dbReference>
<dbReference type="OrthoDB" id="1928390at2759"/>
<sequence length="130" mass="14326">MGTTRQILTSTNLLSTLLPNHRSQIGFAGPNMDAARELNNIQTKKKRHQRFSFSANLPGDVSGVFAGSICAVKLSNDPFADVRESILEMIDDAGVRDWNAMEELVYCYIALNSPELHHIISNAFLSLCSS</sequence>
<dbReference type="PROSITE" id="PS51754">
    <property type="entry name" value="OVATE"/>
    <property type="match status" value="1"/>
</dbReference>
<reference evidence="8" key="1">
    <citation type="submission" date="2023-05" db="EMBL/GenBank/DDBJ databases">
        <title>Genome and transcriptome analyses reveal genes involved in the formation of fine ridges on petal epidermal cells in Hibiscus trionum.</title>
        <authorList>
            <person name="Koshimizu S."/>
            <person name="Masuda S."/>
            <person name="Ishii T."/>
            <person name="Shirasu K."/>
            <person name="Hoshino A."/>
            <person name="Arita M."/>
        </authorList>
    </citation>
    <scope>NUCLEOTIDE SEQUENCE</scope>
    <source>
        <strain evidence="8">Hamamatsu line</strain>
    </source>
</reference>
<evidence type="ECO:0000256" key="4">
    <source>
        <dbReference type="ARBA" id="ARBA00023163"/>
    </source>
</evidence>
<organism evidence="8 9">
    <name type="scientific">Hibiscus trionum</name>
    <name type="common">Flower of an hour</name>
    <dbReference type="NCBI Taxonomy" id="183268"/>
    <lineage>
        <taxon>Eukaryota</taxon>
        <taxon>Viridiplantae</taxon>
        <taxon>Streptophyta</taxon>
        <taxon>Embryophyta</taxon>
        <taxon>Tracheophyta</taxon>
        <taxon>Spermatophyta</taxon>
        <taxon>Magnoliopsida</taxon>
        <taxon>eudicotyledons</taxon>
        <taxon>Gunneridae</taxon>
        <taxon>Pentapetalae</taxon>
        <taxon>rosids</taxon>
        <taxon>malvids</taxon>
        <taxon>Malvales</taxon>
        <taxon>Malvaceae</taxon>
        <taxon>Malvoideae</taxon>
        <taxon>Hibiscus</taxon>
    </lineage>
</organism>
<dbReference type="EMBL" id="BSYR01000011">
    <property type="protein sequence ID" value="GMI75605.1"/>
    <property type="molecule type" value="Genomic_DNA"/>
</dbReference>
<keyword evidence="2 6" id="KW-0678">Repressor</keyword>
<dbReference type="PANTHER" id="PTHR33057:SF110">
    <property type="entry name" value="TRANSCRIPTION REPRESSOR"/>
    <property type="match status" value="1"/>
</dbReference>
<evidence type="ECO:0000256" key="1">
    <source>
        <dbReference type="ARBA" id="ARBA00004123"/>
    </source>
</evidence>
<comment type="subcellular location">
    <subcellularLocation>
        <location evidence="1 6">Nucleus</location>
    </subcellularLocation>
</comment>
<proteinExistence type="predicted"/>
<dbReference type="AlphaFoldDB" id="A0A9W7LUE4"/>
<dbReference type="Proteomes" id="UP001165190">
    <property type="component" value="Unassembled WGS sequence"/>
</dbReference>
<name>A0A9W7LUE4_HIBTR</name>
<evidence type="ECO:0000256" key="3">
    <source>
        <dbReference type="ARBA" id="ARBA00023015"/>
    </source>
</evidence>
<evidence type="ECO:0000259" key="7">
    <source>
        <dbReference type="PROSITE" id="PS51754"/>
    </source>
</evidence>